<keyword evidence="2" id="KW-1185">Reference proteome</keyword>
<sequence>MVQVFVFTWRRLGEDKGPMSYRQPLSNDACTASSSSDLHNSLDCHGNTIQHRDCLAEAFKQFHRRCSVLHNAPPIVFEDPQYITETAVNEKLKHMFIHSFRPLPYVVERKWKRVNDCNCVVWD</sequence>
<gene>
    <name evidence="1" type="ORF">DPEC_G00121890</name>
</gene>
<accession>A0ACC2GQ44</accession>
<dbReference type="Proteomes" id="UP001157502">
    <property type="component" value="Chromosome 10"/>
</dbReference>
<reference evidence="1" key="1">
    <citation type="submission" date="2021-05" db="EMBL/GenBank/DDBJ databases">
        <authorList>
            <person name="Pan Q."/>
            <person name="Jouanno E."/>
            <person name="Zahm M."/>
            <person name="Klopp C."/>
            <person name="Cabau C."/>
            <person name="Louis A."/>
            <person name="Berthelot C."/>
            <person name="Parey E."/>
            <person name="Roest Crollius H."/>
            <person name="Montfort J."/>
            <person name="Robinson-Rechavi M."/>
            <person name="Bouchez O."/>
            <person name="Lampietro C."/>
            <person name="Lopez Roques C."/>
            <person name="Donnadieu C."/>
            <person name="Postlethwait J."/>
            <person name="Bobe J."/>
            <person name="Dillon D."/>
            <person name="Chandos A."/>
            <person name="von Hippel F."/>
            <person name="Guiguen Y."/>
        </authorList>
    </citation>
    <scope>NUCLEOTIDE SEQUENCE</scope>
    <source>
        <strain evidence="1">YG-Jan2019</strain>
    </source>
</reference>
<comment type="caution">
    <text evidence="1">The sequence shown here is derived from an EMBL/GenBank/DDBJ whole genome shotgun (WGS) entry which is preliminary data.</text>
</comment>
<protein>
    <submittedName>
        <fullName evidence="1">Uncharacterized protein</fullName>
    </submittedName>
</protein>
<evidence type="ECO:0000313" key="2">
    <source>
        <dbReference type="Proteomes" id="UP001157502"/>
    </source>
</evidence>
<evidence type="ECO:0000313" key="1">
    <source>
        <dbReference type="EMBL" id="KAJ8005824.1"/>
    </source>
</evidence>
<proteinExistence type="predicted"/>
<dbReference type="EMBL" id="CM055737">
    <property type="protein sequence ID" value="KAJ8005824.1"/>
    <property type="molecule type" value="Genomic_DNA"/>
</dbReference>
<name>A0ACC2GQ44_DALPE</name>
<organism evidence="1 2">
    <name type="scientific">Dallia pectoralis</name>
    <name type="common">Alaska blackfish</name>
    <dbReference type="NCBI Taxonomy" id="75939"/>
    <lineage>
        <taxon>Eukaryota</taxon>
        <taxon>Metazoa</taxon>
        <taxon>Chordata</taxon>
        <taxon>Craniata</taxon>
        <taxon>Vertebrata</taxon>
        <taxon>Euteleostomi</taxon>
        <taxon>Actinopterygii</taxon>
        <taxon>Neopterygii</taxon>
        <taxon>Teleostei</taxon>
        <taxon>Protacanthopterygii</taxon>
        <taxon>Esociformes</taxon>
        <taxon>Umbridae</taxon>
        <taxon>Dallia</taxon>
    </lineage>
</organism>